<dbReference type="InterPro" id="IPR027417">
    <property type="entry name" value="P-loop_NTPase"/>
</dbReference>
<protein>
    <submittedName>
        <fullName evidence="3">Uncharacterized protein LOC101856559</fullName>
    </submittedName>
</protein>
<dbReference type="Gene3D" id="3.40.50.300">
    <property type="entry name" value="P-loop containing nucleotide triphosphate hydrolases"/>
    <property type="match status" value="1"/>
</dbReference>
<feature type="compositionally biased region" description="Acidic residues" evidence="1">
    <location>
        <begin position="150"/>
        <end position="160"/>
    </location>
</feature>
<reference evidence="3" key="1">
    <citation type="submission" date="2025-08" db="UniProtKB">
        <authorList>
            <consortium name="RefSeq"/>
        </authorList>
    </citation>
    <scope>IDENTIFICATION</scope>
</reference>
<dbReference type="GeneID" id="101856559"/>
<keyword evidence="2" id="KW-1185">Reference proteome</keyword>
<proteinExistence type="predicted"/>
<dbReference type="PANTHER" id="PTHR45690:SF4">
    <property type="entry name" value="NACHT, LRR AND PYD DOMAINS-CONTAINING PROTEIN 10"/>
    <property type="match status" value="1"/>
</dbReference>
<feature type="compositionally biased region" description="Polar residues" evidence="1">
    <location>
        <begin position="723"/>
        <end position="733"/>
    </location>
</feature>
<accession>A0ABM1VPB8</accession>
<feature type="compositionally biased region" description="Basic and acidic residues" evidence="1">
    <location>
        <begin position="233"/>
        <end position="259"/>
    </location>
</feature>
<sequence>MPSAMNDVICTCLTRVYADHASRTDRLTCKLEHALPIRQSFFKLKRVPHFQTRDDLHTDHTPAYNPIYRLENASLESLSQKSKAGCRRVLIEGDLGTGKTLVCQRLLHEWAKAMQFFRNVKIDQPCITVAIDSEVEEAAASSRPDPDQTQQEETDPNLDEEVAKDIRRPKREWNLGAIDTSTSSEATGNGDGLSLPEGMSRSKSHDANLSNPKDTKLNKGESSEVKTQTSADGEDKRTTHEQNNRSRKSRFDELKEKNSGNELNATGGDGSSTGKKSVRKGSRSRSSGDAETESKTRKREKGKYDGIPQKYLSLLNIASPGEGSFESPGVAKSRTFREPRRQRPSRLTSNLTDYKAMIYVPCVRLALSELLTRCNNSRVRHYYVATSVLLDLLTLSDVPHHPLSFDAVYHWVLANRDDICIIFDNVDGSEAWERLISDAFHDRDGFGKMIAAATPGRISKRDVDSLFYCYGLSPDYSSRVLLSRLRSEAPTVENRISFLLNSSHTQELLCNPLSLSLLSAYFRSVKDDDNIPEHLSELLEHLIHHAMAHETNTTQKVVDKANKGRRRRFSLLNVCETVAFECLENDTNYFSKQKFPQQFWTRHLCDCRLLHEVHEIANFGSIHERPPSPVLMNPCITPDSDSVHSSASSNFDINMSSDVSSSNQSLASAGDHEKTDPATDASGNSSSGALLQVPSLKSSDNIKKANERPKTLSLEIKKPSISPRPSLSQTSQTSGEIVSFTSRCIRDYLASNRVCRYLQSDRDSEGFVQRLIAKPQFYPVLRLTVRSLYVLERSDLILNLLDMLLTSNEMTSHNPFAVGMPSPPRGPSPVLGPEPRMRIPHRYRVSNSDCPFRAKREEQKQRRSSTSILGTCFEGAQSLRPSPSFNKLLVTSATPTSLSPYPPPAVEETRGYLEDYKEPLIWLAETDNSEPYIGAVCNRFPDTLVISYQDCPSETIEHFICLTRRSSPAVKKVVLYMSGFYTQWDLGLRLAEALLELKNLSVLHISMKCVVETSFLVDFVCECFEKNDHVETLCLEGPMNVAENLSSAEHKRVQRVFRDPRVQMKALVLDHFSYHHRVGYLLDCWPDILEKLQIKKCNIDNVSEKINQKISRCPDLACLTLDNCFVPISTLLNIVRHVRDHAHSLKLTTLEFTFLSSARKFNKGDVKKSVFKSAISPEVCETLASVVQTSTTIKHLLLSYNSLTDDKARVLLHATMQAPSLVTLDLTGNLITNDVEDDVILLLNKATQLTSLLLGDNGICKQTRSAIIRESLTRHDLRLSL</sequence>
<evidence type="ECO:0000313" key="3">
    <source>
        <dbReference type="RefSeq" id="XP_035824260.1"/>
    </source>
</evidence>
<dbReference type="Gene3D" id="3.80.10.10">
    <property type="entry name" value="Ribonuclease Inhibitor"/>
    <property type="match status" value="1"/>
</dbReference>
<dbReference type="Proteomes" id="UP000694888">
    <property type="component" value="Unplaced"/>
</dbReference>
<feature type="region of interest" description="Disordered" evidence="1">
    <location>
        <begin position="137"/>
        <end position="305"/>
    </location>
</feature>
<dbReference type="RefSeq" id="XP_035824260.1">
    <property type="nucleotide sequence ID" value="XM_035968367.1"/>
</dbReference>
<feature type="region of interest" description="Disordered" evidence="1">
    <location>
        <begin position="323"/>
        <end position="345"/>
    </location>
</feature>
<feature type="compositionally biased region" description="Basic and acidic residues" evidence="1">
    <location>
        <begin position="286"/>
        <end position="295"/>
    </location>
</feature>
<evidence type="ECO:0000313" key="2">
    <source>
        <dbReference type="Proteomes" id="UP000694888"/>
    </source>
</evidence>
<feature type="compositionally biased region" description="Low complexity" evidence="1">
    <location>
        <begin position="657"/>
        <end position="668"/>
    </location>
</feature>
<evidence type="ECO:0000256" key="1">
    <source>
        <dbReference type="SAM" id="MobiDB-lite"/>
    </source>
</evidence>
<dbReference type="InterPro" id="IPR032675">
    <property type="entry name" value="LRR_dom_sf"/>
</dbReference>
<feature type="compositionally biased region" description="Polar residues" evidence="1">
    <location>
        <begin position="681"/>
        <end position="699"/>
    </location>
</feature>
<gene>
    <name evidence="3" type="primary">LOC101856559</name>
</gene>
<feature type="compositionally biased region" description="Basic and acidic residues" evidence="1">
    <location>
        <begin position="700"/>
        <end position="718"/>
    </location>
</feature>
<dbReference type="PANTHER" id="PTHR45690">
    <property type="entry name" value="NACHT, LRR AND PYD DOMAINS-CONTAINING PROTEIN 12"/>
    <property type="match status" value="1"/>
</dbReference>
<name>A0ABM1VPB8_APLCA</name>
<feature type="region of interest" description="Disordered" evidence="1">
    <location>
        <begin position="657"/>
        <end position="733"/>
    </location>
</feature>
<organism evidence="2 3">
    <name type="scientific">Aplysia californica</name>
    <name type="common">California sea hare</name>
    <dbReference type="NCBI Taxonomy" id="6500"/>
    <lineage>
        <taxon>Eukaryota</taxon>
        <taxon>Metazoa</taxon>
        <taxon>Spiralia</taxon>
        <taxon>Lophotrochozoa</taxon>
        <taxon>Mollusca</taxon>
        <taxon>Gastropoda</taxon>
        <taxon>Heterobranchia</taxon>
        <taxon>Euthyneura</taxon>
        <taxon>Tectipleura</taxon>
        <taxon>Aplysiida</taxon>
        <taxon>Aplysioidea</taxon>
        <taxon>Aplysiidae</taxon>
        <taxon>Aplysia</taxon>
    </lineage>
</organism>
<dbReference type="SUPFAM" id="SSF52047">
    <property type="entry name" value="RNI-like"/>
    <property type="match status" value="1"/>
</dbReference>
<feature type="compositionally biased region" description="Basic and acidic residues" evidence="1">
    <location>
        <begin position="213"/>
        <end position="224"/>
    </location>
</feature>
<dbReference type="InterPro" id="IPR050637">
    <property type="entry name" value="NLRP_innate_immun_reg"/>
</dbReference>